<evidence type="ECO:0000256" key="2">
    <source>
        <dbReference type="ARBA" id="ARBA00023002"/>
    </source>
</evidence>
<dbReference type="PANTHER" id="PTHR24321:SF8">
    <property type="entry name" value="ESTRADIOL 17-BETA-DEHYDROGENASE 8-RELATED"/>
    <property type="match status" value="1"/>
</dbReference>
<dbReference type="OrthoDB" id="9804104at2"/>
<evidence type="ECO:0000313" key="3">
    <source>
        <dbReference type="EMBL" id="AFL86031.1"/>
    </source>
</evidence>
<dbReference type="Proteomes" id="UP000006050">
    <property type="component" value="Chromosome"/>
</dbReference>
<dbReference type="AlphaFoldDB" id="I3Z9W3"/>
<dbReference type="SUPFAM" id="SSF51735">
    <property type="entry name" value="NAD(P)-binding Rossmann-fold domains"/>
    <property type="match status" value="1"/>
</dbReference>
<dbReference type="CDD" id="cd05233">
    <property type="entry name" value="SDR_c"/>
    <property type="match status" value="1"/>
</dbReference>
<dbReference type="RefSeq" id="WP_014773965.1">
    <property type="nucleotide sequence ID" value="NC_018010.1"/>
</dbReference>
<dbReference type="PANTHER" id="PTHR24321">
    <property type="entry name" value="DEHYDROGENASES, SHORT CHAIN"/>
    <property type="match status" value="1"/>
</dbReference>
<evidence type="ECO:0000256" key="1">
    <source>
        <dbReference type="ARBA" id="ARBA00006484"/>
    </source>
</evidence>
<dbReference type="PATRIC" id="fig|866536.3.peg.3659"/>
<dbReference type="FunFam" id="3.40.50.720:FF:000084">
    <property type="entry name" value="Short-chain dehydrogenase reductase"/>
    <property type="match status" value="1"/>
</dbReference>
<dbReference type="EMBL" id="CP003281">
    <property type="protein sequence ID" value="AFL86031.1"/>
    <property type="molecule type" value="Genomic_DNA"/>
</dbReference>
<organism evidence="3 4">
    <name type="scientific">Belliella baltica (strain DSM 15883 / CIP 108006 / LMG 21964 / BA134)</name>
    <dbReference type="NCBI Taxonomy" id="866536"/>
    <lineage>
        <taxon>Bacteria</taxon>
        <taxon>Pseudomonadati</taxon>
        <taxon>Bacteroidota</taxon>
        <taxon>Cytophagia</taxon>
        <taxon>Cytophagales</taxon>
        <taxon>Cyclobacteriaceae</taxon>
        <taxon>Belliella</taxon>
    </lineage>
</organism>
<dbReference type="HOGENOM" id="CLU_010194_1_0_10"/>
<dbReference type="Pfam" id="PF13561">
    <property type="entry name" value="adh_short_C2"/>
    <property type="match status" value="1"/>
</dbReference>
<dbReference type="KEGG" id="bbd:Belba_3533"/>
<proteinExistence type="inferred from homology"/>
<name>I3Z9W3_BELBD</name>
<keyword evidence="4" id="KW-1185">Reference proteome</keyword>
<dbReference type="STRING" id="866536.Belba_3533"/>
<sequence>MTLKGKTAIITGGSGGIGLATAKTFLDLGAAAVFLVDLRKEDLKEAQKTLNSELVYTYAADVSNSKEVEAYTKKAIEVMGKIDVLFLNAGIEGAVKPLTEYPEEMFDKVLAVNVKGVWLGMKYAFPLMKNGGSVIITSSVAGLRGTAQMMAYTTSKHATIGAMKVAALEGAPLKIRVNTVHPSPVDNRMMRSLEEGFAPGAGAEVKKGFEQMIPLGRYAVNQDIADLVAFLASDQSKFITGATYVIDGGFTT</sequence>
<comment type="similarity">
    <text evidence="1">Belongs to the short-chain dehydrogenases/reductases (SDR) family.</text>
</comment>
<dbReference type="NCBIfam" id="NF005559">
    <property type="entry name" value="PRK07231.1"/>
    <property type="match status" value="1"/>
</dbReference>
<gene>
    <name evidence="3" type="ordered locus">Belba_3533</name>
</gene>
<keyword evidence="2" id="KW-0560">Oxidoreductase</keyword>
<reference evidence="4" key="1">
    <citation type="submission" date="2012-06" db="EMBL/GenBank/DDBJ databases">
        <title>The complete genome of Belliella baltica DSM 15883.</title>
        <authorList>
            <person name="Lucas S."/>
            <person name="Copeland A."/>
            <person name="Lapidus A."/>
            <person name="Goodwin L."/>
            <person name="Pitluck S."/>
            <person name="Peters L."/>
            <person name="Mikhailova N."/>
            <person name="Davenport K."/>
            <person name="Kyrpides N."/>
            <person name="Mavromatis K."/>
            <person name="Pagani I."/>
            <person name="Ivanova N."/>
            <person name="Ovchinnikova G."/>
            <person name="Zeytun A."/>
            <person name="Detter J.C."/>
            <person name="Han C."/>
            <person name="Land M."/>
            <person name="Hauser L."/>
            <person name="Markowitz V."/>
            <person name="Cheng J.-F."/>
            <person name="Hugenholtz P."/>
            <person name="Woyke T."/>
            <person name="Wu D."/>
            <person name="Tindall B."/>
            <person name="Pomrenke H."/>
            <person name="Brambilla E."/>
            <person name="Klenk H.-P."/>
            <person name="Eisen J.A."/>
        </authorList>
    </citation>
    <scope>NUCLEOTIDE SEQUENCE [LARGE SCALE GENOMIC DNA]</scope>
    <source>
        <strain evidence="4">DSM 15883 / CIP 108006 / LMG 21964 / BA134</strain>
    </source>
</reference>
<accession>I3Z9W3</accession>
<evidence type="ECO:0000313" key="4">
    <source>
        <dbReference type="Proteomes" id="UP000006050"/>
    </source>
</evidence>
<dbReference type="PRINTS" id="PR00081">
    <property type="entry name" value="GDHRDH"/>
</dbReference>
<protein>
    <recommendedName>
        <fullName evidence="5">Short-chain alcohol dehydrogenase like protein</fullName>
    </recommendedName>
</protein>
<dbReference type="InterPro" id="IPR002347">
    <property type="entry name" value="SDR_fam"/>
</dbReference>
<evidence type="ECO:0008006" key="5">
    <source>
        <dbReference type="Google" id="ProtNLM"/>
    </source>
</evidence>
<dbReference type="InterPro" id="IPR036291">
    <property type="entry name" value="NAD(P)-bd_dom_sf"/>
</dbReference>
<dbReference type="eggNOG" id="COG1028">
    <property type="taxonomic scope" value="Bacteria"/>
</dbReference>
<dbReference type="Gene3D" id="3.40.50.720">
    <property type="entry name" value="NAD(P)-binding Rossmann-like Domain"/>
    <property type="match status" value="1"/>
</dbReference>
<dbReference type="GO" id="GO:0016491">
    <property type="term" value="F:oxidoreductase activity"/>
    <property type="evidence" value="ECO:0007669"/>
    <property type="project" value="UniProtKB-KW"/>
</dbReference>